<dbReference type="KEGG" id="lmi:LMXM_16_0910"/>
<dbReference type="AlphaFoldDB" id="E9AQQ0"/>
<dbReference type="PROSITE" id="PS50222">
    <property type="entry name" value="EF_HAND_2"/>
    <property type="match status" value="2"/>
</dbReference>
<evidence type="ECO:0000256" key="9">
    <source>
        <dbReference type="ARBA" id="ARBA00023273"/>
    </source>
</evidence>
<dbReference type="InterPro" id="IPR011992">
    <property type="entry name" value="EF-hand-dom_pair"/>
</dbReference>
<sequence length="160" mass="18103">MGLSKKFSQNDAGKFSMEVAYAGCVNEIHLVKFTTRLHDIVKRAFNKAKSMANTAGDCQGDDEFVEFLEFRLMLCYIYDYFKLTVMFDEIDTSGNMLVDAKELKAAVPKIGEWGLVIEDPDTVFKQIDDNGSGQVSFNEFASWATARKLDAEDYLYEGKK</sequence>
<comment type="similarity">
    <text evidence="3">Belongs to the calflagin family.</text>
</comment>
<dbReference type="Gene3D" id="1.10.238.10">
    <property type="entry name" value="EF-hand"/>
    <property type="match status" value="2"/>
</dbReference>
<proteinExistence type="inferred from homology"/>
<dbReference type="CDD" id="cd00051">
    <property type="entry name" value="EFh"/>
    <property type="match status" value="1"/>
</dbReference>
<keyword evidence="4" id="KW-0479">Metal-binding</keyword>
<keyword evidence="7 11" id="KW-0282">Flagellum</keyword>
<keyword evidence="6" id="KW-0106">Calcium</keyword>
<reference evidence="11 12" key="1">
    <citation type="journal article" date="2011" name="Genome Res.">
        <title>Chromosome and gene copy number variation allow major structural change between species and strains of Leishmania.</title>
        <authorList>
            <person name="Rogers M.B."/>
            <person name="Hilley J.D."/>
            <person name="Dickens N.J."/>
            <person name="Wilkes J."/>
            <person name="Bates P.A."/>
            <person name="Depledge D.P."/>
            <person name="Harris D."/>
            <person name="Her Y."/>
            <person name="Herzyk P."/>
            <person name="Imamura H."/>
            <person name="Otto T.D."/>
            <person name="Sanders M."/>
            <person name="Seeger K."/>
            <person name="Dujardin J.C."/>
            <person name="Berriman M."/>
            <person name="Smith D.F."/>
            <person name="Hertz-Fowler C."/>
            <person name="Mottram J.C."/>
        </authorList>
    </citation>
    <scope>NUCLEOTIDE SEQUENCE [LARGE SCALE GENOMIC DNA]</scope>
    <source>
        <strain evidence="11 12">MHOM/GT/2001/U1103</strain>
    </source>
</reference>
<accession>E9AQQ0</accession>
<keyword evidence="9" id="KW-0966">Cell projection</keyword>
<feature type="domain" description="EF-hand" evidence="10">
    <location>
        <begin position="78"/>
        <end position="113"/>
    </location>
</feature>
<dbReference type="InterPro" id="IPR054322">
    <property type="entry name" value="FCABP_EF-hand"/>
</dbReference>
<dbReference type="Pfam" id="PF22592">
    <property type="entry name" value="FCaBP_EF-hand"/>
    <property type="match status" value="1"/>
</dbReference>
<evidence type="ECO:0000313" key="11">
    <source>
        <dbReference type="EMBL" id="CBZ25270.1"/>
    </source>
</evidence>
<evidence type="ECO:0000256" key="8">
    <source>
        <dbReference type="ARBA" id="ARBA00023069"/>
    </source>
</evidence>
<dbReference type="PROSITE" id="PS00018">
    <property type="entry name" value="EF_HAND_1"/>
    <property type="match status" value="1"/>
</dbReference>
<dbReference type="PRINTS" id="PR01362">
    <property type="entry name" value="CALFLAGIN"/>
</dbReference>
<gene>
    <name evidence="11" type="ORF">LMXM_16_0910</name>
</gene>
<keyword evidence="8" id="KW-0969">Cilium</keyword>
<dbReference type="GeneID" id="13450301"/>
<dbReference type="OMA" id="CEFRLLM"/>
<dbReference type="SUPFAM" id="SSF47473">
    <property type="entry name" value="EF-hand"/>
    <property type="match status" value="1"/>
</dbReference>
<dbReference type="Pfam" id="PF13499">
    <property type="entry name" value="EF-hand_7"/>
    <property type="match status" value="1"/>
</dbReference>
<evidence type="ECO:0000256" key="6">
    <source>
        <dbReference type="ARBA" id="ARBA00022837"/>
    </source>
</evidence>
<protein>
    <submittedName>
        <fullName evidence="11">Flagellar calcium-binding protein</fullName>
    </submittedName>
</protein>
<name>E9AQQ0_LEIMU</name>
<keyword evidence="5" id="KW-0677">Repeat</keyword>
<dbReference type="RefSeq" id="XP_003873777.1">
    <property type="nucleotide sequence ID" value="XM_003873728.1"/>
</dbReference>
<evidence type="ECO:0000313" key="12">
    <source>
        <dbReference type="Proteomes" id="UP000007259"/>
    </source>
</evidence>
<evidence type="ECO:0000256" key="5">
    <source>
        <dbReference type="ARBA" id="ARBA00022737"/>
    </source>
</evidence>
<evidence type="ECO:0000256" key="3">
    <source>
        <dbReference type="ARBA" id="ARBA00005727"/>
    </source>
</evidence>
<dbReference type="EMBL" id="FR799569">
    <property type="protein sequence ID" value="CBZ25270.1"/>
    <property type="molecule type" value="Genomic_DNA"/>
</dbReference>
<dbReference type="OrthoDB" id="270165at2759"/>
<dbReference type="VEuPathDB" id="TriTrypDB:LmxM.16.0910"/>
<comment type="function">
    <text evidence="1">May contribute to the rapid motility of the trypanosomes, playing a role either in flagellar structure or in calcium metabolism. Could alternate between a GDP-bound inactive form to a calcium/GTP-bound active form.</text>
</comment>
<evidence type="ECO:0000256" key="4">
    <source>
        <dbReference type="ARBA" id="ARBA00022723"/>
    </source>
</evidence>
<evidence type="ECO:0000256" key="1">
    <source>
        <dbReference type="ARBA" id="ARBA00002387"/>
    </source>
</evidence>
<dbReference type="SMART" id="SM00054">
    <property type="entry name" value="EFh"/>
    <property type="match status" value="2"/>
</dbReference>
<dbReference type="InterPro" id="IPR002048">
    <property type="entry name" value="EF_hand_dom"/>
</dbReference>
<evidence type="ECO:0000256" key="2">
    <source>
        <dbReference type="ARBA" id="ARBA00004230"/>
    </source>
</evidence>
<dbReference type="InterPro" id="IPR003299">
    <property type="entry name" value="Calflagin-bd"/>
</dbReference>
<evidence type="ECO:0000256" key="7">
    <source>
        <dbReference type="ARBA" id="ARBA00022846"/>
    </source>
</evidence>
<dbReference type="GO" id="GO:0005509">
    <property type="term" value="F:calcium ion binding"/>
    <property type="evidence" value="ECO:0007669"/>
    <property type="project" value="InterPro"/>
</dbReference>
<organism evidence="11 12">
    <name type="scientific">Leishmania mexicana (strain MHOM/GT/2001/U1103)</name>
    <dbReference type="NCBI Taxonomy" id="929439"/>
    <lineage>
        <taxon>Eukaryota</taxon>
        <taxon>Discoba</taxon>
        <taxon>Euglenozoa</taxon>
        <taxon>Kinetoplastea</taxon>
        <taxon>Metakinetoplastina</taxon>
        <taxon>Trypanosomatida</taxon>
        <taxon>Trypanosomatidae</taxon>
        <taxon>Leishmaniinae</taxon>
        <taxon>Leishmania</taxon>
    </lineage>
</organism>
<dbReference type="GO" id="GO:0031514">
    <property type="term" value="C:motile cilium"/>
    <property type="evidence" value="ECO:0007669"/>
    <property type="project" value="UniProtKB-SubCell"/>
</dbReference>
<evidence type="ECO:0000259" key="10">
    <source>
        <dbReference type="PROSITE" id="PS50222"/>
    </source>
</evidence>
<keyword evidence="12" id="KW-1185">Reference proteome</keyword>
<dbReference type="Proteomes" id="UP000007259">
    <property type="component" value="Chromosome 16"/>
</dbReference>
<feature type="domain" description="EF-hand" evidence="10">
    <location>
        <begin position="115"/>
        <end position="150"/>
    </location>
</feature>
<comment type="subcellular location">
    <subcellularLocation>
        <location evidence="2">Cell projection</location>
        <location evidence="2">Cilium</location>
        <location evidence="2">Flagellum</location>
    </subcellularLocation>
</comment>
<dbReference type="InterPro" id="IPR018247">
    <property type="entry name" value="EF_Hand_1_Ca_BS"/>
</dbReference>
<dbReference type="PhylomeDB" id="E9AQQ0"/>